<protein>
    <submittedName>
        <fullName evidence="1">Uncharacterized protein</fullName>
    </submittedName>
</protein>
<sequence length="154" mass="17735">MKLDRELQREILNALARAYPEDVDQYWIFNNLNAEWHDKVELFESNIQYLIEHALVEPKNHRYKATAKGMDFLQQDGGLSAILGTVTVKLHADTIRDLLEIRIMESQLPAPEKKRFVDQLKELPGEALKTLTNKLIEKACDNPEAVVSVFNSIF</sequence>
<accession>A0A3G9GH92</accession>
<reference evidence="1 2" key="2">
    <citation type="journal article" date="2017" name="Genome Announc.">
        <title>Draft genome sequence of Aquitalea magnusonii strain H3, a plant growth-promoting bacterium of duckweed Lemna minor.</title>
        <authorList>
            <person name="Ishizawa H."/>
            <person name="Kuroda M."/>
            <person name="Ike M."/>
        </authorList>
    </citation>
    <scope>NUCLEOTIDE SEQUENCE [LARGE SCALE GENOMIC DNA]</scope>
    <source>
        <strain evidence="1 2">H3</strain>
    </source>
</reference>
<dbReference type="AlphaFoldDB" id="A0A3G9GH92"/>
<dbReference type="OrthoDB" id="7284604at2"/>
<dbReference type="KEGG" id="amah:DLM_1272"/>
<dbReference type="Proteomes" id="UP000198290">
    <property type="component" value="Chromosome"/>
</dbReference>
<dbReference type="EMBL" id="AP018823">
    <property type="protein sequence ID" value="BBF84896.1"/>
    <property type="molecule type" value="Genomic_DNA"/>
</dbReference>
<keyword evidence="2" id="KW-1185">Reference proteome</keyword>
<dbReference type="RefSeq" id="WP_089083889.1">
    <property type="nucleotide sequence ID" value="NZ_AP018823.1"/>
</dbReference>
<evidence type="ECO:0000313" key="2">
    <source>
        <dbReference type="Proteomes" id="UP000198290"/>
    </source>
</evidence>
<reference evidence="2" key="1">
    <citation type="journal article" date="2017" name="Biotechnol. Biofuels">
        <title>Evaluation of environmental bacterial communities as a factor affecting the growth of duckweed Lemna minor.</title>
        <authorList>
            <person name="Ishizawa H."/>
            <person name="Kuroda M."/>
            <person name="Morikawa M."/>
            <person name="Ike M."/>
        </authorList>
    </citation>
    <scope>NUCLEOTIDE SEQUENCE [LARGE SCALE GENOMIC DNA]</scope>
    <source>
        <strain evidence="2">H3</strain>
    </source>
</reference>
<evidence type="ECO:0000313" key="1">
    <source>
        <dbReference type="EMBL" id="BBF84896.1"/>
    </source>
</evidence>
<gene>
    <name evidence="1" type="ORF">DLM_1272</name>
</gene>
<name>A0A3G9GH92_9NEIS</name>
<organism evidence="1 2">
    <name type="scientific">Aquitalea magnusonii</name>
    <dbReference type="NCBI Taxonomy" id="332411"/>
    <lineage>
        <taxon>Bacteria</taxon>
        <taxon>Pseudomonadati</taxon>
        <taxon>Pseudomonadota</taxon>
        <taxon>Betaproteobacteria</taxon>
        <taxon>Neisseriales</taxon>
        <taxon>Chromobacteriaceae</taxon>
        <taxon>Aquitalea</taxon>
    </lineage>
</organism>
<proteinExistence type="predicted"/>
<reference evidence="2" key="3">
    <citation type="journal article" date="2017" name="Plant Physiol. Biochem.">
        <title>Differential oxidative and antioxidative response of duckweed Lemna minor toward plant growth promoting/inhibiting bacteria.</title>
        <authorList>
            <person name="Ishizawa H."/>
            <person name="Kuroda M."/>
            <person name="Morikawa M."/>
            <person name="Ike M."/>
        </authorList>
    </citation>
    <scope>NUCLEOTIDE SEQUENCE [LARGE SCALE GENOMIC DNA]</scope>
    <source>
        <strain evidence="2">H3</strain>
    </source>
</reference>